<dbReference type="Proteomes" id="UP000289152">
    <property type="component" value="Unassembled WGS sequence"/>
</dbReference>
<dbReference type="FunCoup" id="A0A4Q1BKG8">
    <property type="interactions" value="5"/>
</dbReference>
<dbReference type="CDD" id="cd03357">
    <property type="entry name" value="LbH_MAT_GAT"/>
    <property type="match status" value="1"/>
</dbReference>
<comment type="similarity">
    <text evidence="1">Belongs to the transferase hexapeptide repeat family.</text>
</comment>
<dbReference type="PANTHER" id="PTHR23416:SF23">
    <property type="entry name" value="ACETYLTRANSFERASE C18B11.09C-RELATED"/>
    <property type="match status" value="1"/>
</dbReference>
<dbReference type="InParanoid" id="A0A4Q1BKG8"/>
<dbReference type="GO" id="GO:0016407">
    <property type="term" value="F:acetyltransferase activity"/>
    <property type="evidence" value="ECO:0007669"/>
    <property type="project" value="InterPro"/>
</dbReference>
<dbReference type="AlphaFoldDB" id="A0A4Q1BKG8"/>
<feature type="domain" description="Maltose/galactoside acetyltransferase" evidence="3">
    <location>
        <begin position="19"/>
        <end position="70"/>
    </location>
</feature>
<evidence type="ECO:0000256" key="2">
    <source>
        <dbReference type="ARBA" id="ARBA00022679"/>
    </source>
</evidence>
<dbReference type="InterPro" id="IPR024688">
    <property type="entry name" value="Mac_dom"/>
</dbReference>
<gene>
    <name evidence="4" type="ORF">M231_04513</name>
</gene>
<dbReference type="InterPro" id="IPR051159">
    <property type="entry name" value="Hexapeptide_acetyltransf"/>
</dbReference>
<dbReference type="SMART" id="SM01266">
    <property type="entry name" value="Mac"/>
    <property type="match status" value="1"/>
</dbReference>
<dbReference type="InterPro" id="IPR011004">
    <property type="entry name" value="Trimer_LpxA-like_sf"/>
</dbReference>
<evidence type="ECO:0000313" key="4">
    <source>
        <dbReference type="EMBL" id="RXK38229.1"/>
    </source>
</evidence>
<dbReference type="Pfam" id="PF12464">
    <property type="entry name" value="Mac"/>
    <property type="match status" value="1"/>
</dbReference>
<dbReference type="Gene3D" id="2.160.10.10">
    <property type="entry name" value="Hexapeptide repeat proteins"/>
    <property type="match status" value="1"/>
</dbReference>
<dbReference type="Pfam" id="PF00132">
    <property type="entry name" value="Hexapep"/>
    <property type="match status" value="1"/>
</dbReference>
<dbReference type="VEuPathDB" id="FungiDB:TREMEDRAFT_70264"/>
<name>A0A4Q1BKG8_TREME</name>
<dbReference type="PANTHER" id="PTHR23416">
    <property type="entry name" value="SIALIC ACID SYNTHASE-RELATED"/>
    <property type="match status" value="1"/>
</dbReference>
<dbReference type="STRING" id="5217.A0A4Q1BKG8"/>
<dbReference type="GO" id="GO:0008374">
    <property type="term" value="F:O-acyltransferase activity"/>
    <property type="evidence" value="ECO:0007669"/>
    <property type="project" value="TreeGrafter"/>
</dbReference>
<keyword evidence="5" id="KW-1185">Reference proteome</keyword>
<dbReference type="OrthoDB" id="25818at2759"/>
<evidence type="ECO:0000256" key="1">
    <source>
        <dbReference type="ARBA" id="ARBA00007274"/>
    </source>
</evidence>
<sequence length="224" mass="24472">MSLPPLAPPLQESESSTELNLMITSQPYDPTDPYLLRLRHRGIDLVDRFNKILNTNDRMKMCQDIWIMGDDVRVMPGFIFEYGFNISFGESIYVGPRCTFIDVGKITIGSRTQIGANVQLYTPTHPLSPEERTPGYYFPLNDKENKESFRPEGSKPIVIGPDCWIGGGAIILPGVTIGAGCTVGAGAIVTKDVEPRCVVVGSPAKVIKRIKDDGSVVIVSKAGT</sequence>
<organism evidence="4 5">
    <name type="scientific">Tremella mesenterica</name>
    <name type="common">Jelly fungus</name>
    <dbReference type="NCBI Taxonomy" id="5217"/>
    <lineage>
        <taxon>Eukaryota</taxon>
        <taxon>Fungi</taxon>
        <taxon>Dikarya</taxon>
        <taxon>Basidiomycota</taxon>
        <taxon>Agaricomycotina</taxon>
        <taxon>Tremellomycetes</taxon>
        <taxon>Tremellales</taxon>
        <taxon>Tremellaceae</taxon>
        <taxon>Tremella</taxon>
    </lineage>
</organism>
<proteinExistence type="inferred from homology"/>
<evidence type="ECO:0000313" key="5">
    <source>
        <dbReference type="Proteomes" id="UP000289152"/>
    </source>
</evidence>
<comment type="caution">
    <text evidence="4">The sequence shown here is derived from an EMBL/GenBank/DDBJ whole genome shotgun (WGS) entry which is preliminary data.</text>
</comment>
<accession>A0A4Q1BKG8</accession>
<evidence type="ECO:0000259" key="3">
    <source>
        <dbReference type="SMART" id="SM01266"/>
    </source>
</evidence>
<dbReference type="EMBL" id="SDIL01000051">
    <property type="protein sequence ID" value="RXK38229.1"/>
    <property type="molecule type" value="Genomic_DNA"/>
</dbReference>
<dbReference type="SUPFAM" id="SSF51161">
    <property type="entry name" value="Trimeric LpxA-like enzymes"/>
    <property type="match status" value="1"/>
</dbReference>
<protein>
    <recommendedName>
        <fullName evidence="3">Maltose/galactoside acetyltransferase domain-containing protein</fullName>
    </recommendedName>
</protein>
<dbReference type="InterPro" id="IPR001451">
    <property type="entry name" value="Hexapep"/>
</dbReference>
<reference evidence="4 5" key="1">
    <citation type="submission" date="2016-06" db="EMBL/GenBank/DDBJ databases">
        <title>Evolution of pathogenesis and genome organization in the Tremellales.</title>
        <authorList>
            <person name="Cuomo C."/>
            <person name="Litvintseva A."/>
            <person name="Heitman J."/>
            <person name="Chen Y."/>
            <person name="Sun S."/>
            <person name="Springer D."/>
            <person name="Dromer F."/>
            <person name="Young S."/>
            <person name="Zeng Q."/>
            <person name="Chapman S."/>
            <person name="Gujja S."/>
            <person name="Saif S."/>
            <person name="Birren B."/>
        </authorList>
    </citation>
    <scope>NUCLEOTIDE SEQUENCE [LARGE SCALE GENOMIC DNA]</scope>
    <source>
        <strain evidence="4 5">ATCC 28783</strain>
    </source>
</reference>
<keyword evidence="2" id="KW-0808">Transferase</keyword>